<dbReference type="Proteomes" id="UP001231189">
    <property type="component" value="Unassembled WGS sequence"/>
</dbReference>
<dbReference type="EMBL" id="JAUUTY010000003">
    <property type="protein sequence ID" value="KAK1666802.1"/>
    <property type="molecule type" value="Genomic_DNA"/>
</dbReference>
<evidence type="ECO:0000313" key="1">
    <source>
        <dbReference type="EMBL" id="KAK1666802.1"/>
    </source>
</evidence>
<evidence type="ECO:0000313" key="2">
    <source>
        <dbReference type="Proteomes" id="UP001231189"/>
    </source>
</evidence>
<accession>A0AAD8WLC8</accession>
<dbReference type="AlphaFoldDB" id="A0AAD8WLC8"/>
<name>A0AAD8WLC8_LOLMU</name>
<keyword evidence="2" id="KW-1185">Reference proteome</keyword>
<protein>
    <submittedName>
        <fullName evidence="1">Uncharacterized protein</fullName>
    </submittedName>
</protein>
<gene>
    <name evidence="1" type="ORF">QYE76_054961</name>
</gene>
<organism evidence="1 2">
    <name type="scientific">Lolium multiflorum</name>
    <name type="common">Italian ryegrass</name>
    <name type="synonym">Lolium perenne subsp. multiflorum</name>
    <dbReference type="NCBI Taxonomy" id="4521"/>
    <lineage>
        <taxon>Eukaryota</taxon>
        <taxon>Viridiplantae</taxon>
        <taxon>Streptophyta</taxon>
        <taxon>Embryophyta</taxon>
        <taxon>Tracheophyta</taxon>
        <taxon>Spermatophyta</taxon>
        <taxon>Magnoliopsida</taxon>
        <taxon>Liliopsida</taxon>
        <taxon>Poales</taxon>
        <taxon>Poaceae</taxon>
        <taxon>BOP clade</taxon>
        <taxon>Pooideae</taxon>
        <taxon>Poodae</taxon>
        <taxon>Poeae</taxon>
        <taxon>Poeae Chloroplast Group 2 (Poeae type)</taxon>
        <taxon>Loliodinae</taxon>
        <taxon>Loliinae</taxon>
        <taxon>Lolium</taxon>
    </lineage>
</organism>
<comment type="caution">
    <text evidence="1">The sequence shown here is derived from an EMBL/GenBank/DDBJ whole genome shotgun (WGS) entry which is preliminary data.</text>
</comment>
<sequence length="71" mass="7897">MEAMCELGGAMEEKFLFPPLTADLTLPEGGGRGKGEGREWLRRWAGCCTVGYQHSLPNRRRSWRTEGADAV</sequence>
<proteinExistence type="predicted"/>
<reference evidence="1" key="1">
    <citation type="submission" date="2023-07" db="EMBL/GenBank/DDBJ databases">
        <title>A chromosome-level genome assembly of Lolium multiflorum.</title>
        <authorList>
            <person name="Chen Y."/>
            <person name="Copetti D."/>
            <person name="Kolliker R."/>
            <person name="Studer B."/>
        </authorList>
    </citation>
    <scope>NUCLEOTIDE SEQUENCE</scope>
    <source>
        <strain evidence="1">02402/16</strain>
        <tissue evidence="1">Leaf</tissue>
    </source>
</reference>